<evidence type="ECO:0000313" key="8">
    <source>
        <dbReference type="EMBL" id="KAK9921222.1"/>
    </source>
</evidence>
<dbReference type="Proteomes" id="UP001457282">
    <property type="component" value="Unassembled WGS sequence"/>
</dbReference>
<feature type="compositionally biased region" description="Polar residues" evidence="6">
    <location>
        <begin position="69"/>
        <end position="81"/>
    </location>
</feature>
<feature type="compositionally biased region" description="Pro residues" evidence="6">
    <location>
        <begin position="200"/>
        <end position="211"/>
    </location>
</feature>
<protein>
    <recommendedName>
        <fullName evidence="7">Transcription initiation factor TFIID subunit 12 domain-containing protein</fullName>
    </recommendedName>
</protein>
<dbReference type="AlphaFoldDB" id="A0AAW1W9V5"/>
<evidence type="ECO:0000259" key="7">
    <source>
        <dbReference type="Pfam" id="PF03847"/>
    </source>
</evidence>
<organism evidence="8 9">
    <name type="scientific">Rubus argutus</name>
    <name type="common">Southern blackberry</name>
    <dbReference type="NCBI Taxonomy" id="59490"/>
    <lineage>
        <taxon>Eukaryota</taxon>
        <taxon>Viridiplantae</taxon>
        <taxon>Streptophyta</taxon>
        <taxon>Embryophyta</taxon>
        <taxon>Tracheophyta</taxon>
        <taxon>Spermatophyta</taxon>
        <taxon>Magnoliopsida</taxon>
        <taxon>eudicotyledons</taxon>
        <taxon>Gunneridae</taxon>
        <taxon>Pentapetalae</taxon>
        <taxon>rosids</taxon>
        <taxon>fabids</taxon>
        <taxon>Rosales</taxon>
        <taxon>Rosaceae</taxon>
        <taxon>Rosoideae</taxon>
        <taxon>Rosoideae incertae sedis</taxon>
        <taxon>Rubus</taxon>
    </lineage>
</organism>
<dbReference type="GO" id="GO:0000124">
    <property type="term" value="C:SAGA complex"/>
    <property type="evidence" value="ECO:0007669"/>
    <property type="project" value="InterPro"/>
</dbReference>
<reference evidence="8 9" key="1">
    <citation type="journal article" date="2023" name="G3 (Bethesda)">
        <title>A chromosome-length genome assembly and annotation of blackberry (Rubus argutus, cv. 'Hillquist').</title>
        <authorList>
            <person name="Bruna T."/>
            <person name="Aryal R."/>
            <person name="Dudchenko O."/>
            <person name="Sargent D.J."/>
            <person name="Mead D."/>
            <person name="Buti M."/>
            <person name="Cavallini A."/>
            <person name="Hytonen T."/>
            <person name="Andres J."/>
            <person name="Pham M."/>
            <person name="Weisz D."/>
            <person name="Mascagni F."/>
            <person name="Usai G."/>
            <person name="Natali L."/>
            <person name="Bassil N."/>
            <person name="Fernandez G.E."/>
            <person name="Lomsadze A."/>
            <person name="Armour M."/>
            <person name="Olukolu B."/>
            <person name="Poorten T."/>
            <person name="Britton C."/>
            <person name="Davik J."/>
            <person name="Ashrafi H."/>
            <person name="Aiden E.L."/>
            <person name="Borodovsky M."/>
            <person name="Worthington M."/>
        </authorList>
    </citation>
    <scope>NUCLEOTIDE SEQUENCE [LARGE SCALE GENOMIC DNA]</scope>
    <source>
        <strain evidence="8">PI 553951</strain>
    </source>
</reference>
<gene>
    <name evidence="8" type="ORF">M0R45_029741</name>
</gene>
<keyword evidence="3" id="KW-0805">Transcription regulation</keyword>
<evidence type="ECO:0000313" key="9">
    <source>
        <dbReference type="Proteomes" id="UP001457282"/>
    </source>
</evidence>
<feature type="compositionally biased region" description="Gly residues" evidence="6">
    <location>
        <begin position="240"/>
        <end position="250"/>
    </location>
</feature>
<comment type="caution">
    <text evidence="8">The sequence shown here is derived from an EMBL/GenBank/DDBJ whole genome shotgun (WGS) entry which is preliminary data.</text>
</comment>
<evidence type="ECO:0000256" key="5">
    <source>
        <dbReference type="ARBA" id="ARBA00023242"/>
    </source>
</evidence>
<keyword evidence="9" id="KW-1185">Reference proteome</keyword>
<feature type="compositionally biased region" description="Polar residues" evidence="6">
    <location>
        <begin position="466"/>
        <end position="477"/>
    </location>
</feature>
<feature type="compositionally biased region" description="Pro residues" evidence="6">
    <location>
        <begin position="135"/>
        <end position="169"/>
    </location>
</feature>
<dbReference type="GO" id="GO:0051123">
    <property type="term" value="P:RNA polymerase II preinitiation complex assembly"/>
    <property type="evidence" value="ECO:0007669"/>
    <property type="project" value="TreeGrafter"/>
</dbReference>
<feature type="compositionally biased region" description="Polar residues" evidence="6">
    <location>
        <begin position="317"/>
        <end position="341"/>
    </location>
</feature>
<dbReference type="InterPro" id="IPR009072">
    <property type="entry name" value="Histone-fold"/>
</dbReference>
<dbReference type="GO" id="GO:0003677">
    <property type="term" value="F:DNA binding"/>
    <property type="evidence" value="ECO:0007669"/>
    <property type="project" value="TreeGrafter"/>
</dbReference>
<sequence>MSNSGVTKKSVLKGQSEVPGQREKGESAVHAGASTVVTETNSFLGMETSSQYVSQSCINVSHVGAIFPSLSTPSNKPTWTHKTPPPPPPTPTPPIPSTEQPPTPQPQSHPQPQPQPQPPPSSSSSSSSAPSTSAPIPPSTNPNPKPSIPSSLPPLPQPQPQSLPAPSQPRPSSALNRPWPQPPHYAHHYQSPSSSASSVPPAPSVSGPPPRGGIAIGVPAHHPTPPPPQPTPYTSSYGQHFGGLGRGGVGVPEPVSNSNASQVRPSMQGMQGMGMMGSLGSSSQMRPAGITAHHPQRPVQSPLRPPSTASNPSPSSQNFQGHNLSRVSALGSPSSPNTSQGLPLHTQPWLSGSQGKPPIPSPSFRQQMNSPSLQQRSHLPQQQHHPLPTSSQPQHQGPLPTTSQQQHMSSVQHQQPSSSHQGHEHFGQQAQPSRVPQATPRQQNTRVQGPVNQKSSSLAAAQAAQPNTVQSAPQNRIASAEAEESCDRILSKRTIHELVNQIDPSERLDPEVEDILVDIADEFVESITTFSCSLAKHRKSTTLEAKDILLHLEKNWNITLPGFGGDEIKGYRKPITNDIHKGRLAAIKKSMVATETANTRNSAGHATGNAKGGLVKASANTSSQNVKMREVT</sequence>
<dbReference type="Pfam" id="PF03847">
    <property type="entry name" value="TFIID_20kDa"/>
    <property type="match status" value="1"/>
</dbReference>
<keyword evidence="5" id="KW-0539">Nucleus</keyword>
<evidence type="ECO:0000256" key="1">
    <source>
        <dbReference type="ARBA" id="ARBA00004123"/>
    </source>
</evidence>
<dbReference type="InterPro" id="IPR037794">
    <property type="entry name" value="TAF12"/>
</dbReference>
<feature type="region of interest" description="Disordered" evidence="6">
    <location>
        <begin position="67"/>
        <end position="480"/>
    </location>
</feature>
<keyword evidence="4" id="KW-0804">Transcription</keyword>
<dbReference type="PANTHER" id="PTHR12264">
    <property type="entry name" value="TRANSCRIPTION INITIATION FACTOR TFIID SUBUNIT 12"/>
    <property type="match status" value="1"/>
</dbReference>
<dbReference type="InterPro" id="IPR003228">
    <property type="entry name" value="TFIID_TAF12_dom"/>
</dbReference>
<dbReference type="EMBL" id="JBEDUW010000006">
    <property type="protein sequence ID" value="KAK9921222.1"/>
    <property type="molecule type" value="Genomic_DNA"/>
</dbReference>
<dbReference type="GO" id="GO:0005669">
    <property type="term" value="C:transcription factor TFIID complex"/>
    <property type="evidence" value="ECO:0007669"/>
    <property type="project" value="InterPro"/>
</dbReference>
<feature type="compositionally biased region" description="Polar residues" evidence="6">
    <location>
        <begin position="428"/>
        <end position="458"/>
    </location>
</feature>
<feature type="compositionally biased region" description="Low complexity" evidence="6">
    <location>
        <begin position="188"/>
        <end position="199"/>
    </location>
</feature>
<dbReference type="PANTHER" id="PTHR12264:SF21">
    <property type="entry name" value="TRANSCRIPTION INITIATION FACTOR TFIID SUBUNIT 12"/>
    <property type="match status" value="1"/>
</dbReference>
<dbReference type="SUPFAM" id="SSF47113">
    <property type="entry name" value="Histone-fold"/>
    <property type="match status" value="1"/>
</dbReference>
<feature type="compositionally biased region" description="Pro residues" evidence="6">
    <location>
        <begin position="83"/>
        <end position="121"/>
    </location>
</feature>
<dbReference type="GO" id="GO:0017025">
    <property type="term" value="F:TBP-class protein binding"/>
    <property type="evidence" value="ECO:0007669"/>
    <property type="project" value="TreeGrafter"/>
</dbReference>
<proteinExistence type="inferred from homology"/>
<feature type="region of interest" description="Disordered" evidence="6">
    <location>
        <begin position="597"/>
        <end position="632"/>
    </location>
</feature>
<feature type="region of interest" description="Disordered" evidence="6">
    <location>
        <begin position="1"/>
        <end position="35"/>
    </location>
</feature>
<feature type="compositionally biased region" description="Low complexity" evidence="6">
    <location>
        <begin position="403"/>
        <end position="420"/>
    </location>
</feature>
<name>A0AAW1W9V5_RUBAR</name>
<comment type="similarity">
    <text evidence="2">Belongs to the TAF12 family.</text>
</comment>
<dbReference type="CDD" id="cd07981">
    <property type="entry name" value="HFD_TAF12"/>
    <property type="match status" value="1"/>
</dbReference>
<dbReference type="FunFam" id="1.10.20.10:FF:000011">
    <property type="entry name" value="Transcription initiation factor TFIID subunit 12"/>
    <property type="match status" value="1"/>
</dbReference>
<evidence type="ECO:0000256" key="3">
    <source>
        <dbReference type="ARBA" id="ARBA00023015"/>
    </source>
</evidence>
<feature type="compositionally biased region" description="Polar residues" evidence="6">
    <location>
        <begin position="255"/>
        <end position="265"/>
    </location>
</feature>
<comment type="subcellular location">
    <subcellularLocation>
        <location evidence="1">Nucleus</location>
    </subcellularLocation>
</comment>
<accession>A0AAW1W9V5</accession>
<evidence type="ECO:0000256" key="2">
    <source>
        <dbReference type="ARBA" id="ARBA00007530"/>
    </source>
</evidence>
<feature type="domain" description="Transcription initiation factor TFIID subunit 12" evidence="7">
    <location>
        <begin position="491"/>
        <end position="558"/>
    </location>
</feature>
<feature type="compositionally biased region" description="Polar residues" evidence="6">
    <location>
        <begin position="363"/>
        <end position="402"/>
    </location>
</feature>
<feature type="compositionally biased region" description="Low complexity" evidence="6">
    <location>
        <begin position="122"/>
        <end position="134"/>
    </location>
</feature>
<evidence type="ECO:0000256" key="4">
    <source>
        <dbReference type="ARBA" id="ARBA00023163"/>
    </source>
</evidence>
<feature type="compositionally biased region" description="Low complexity" evidence="6">
    <location>
        <begin position="306"/>
        <end position="316"/>
    </location>
</feature>
<dbReference type="Gene3D" id="1.10.20.10">
    <property type="entry name" value="Histone, subunit A"/>
    <property type="match status" value="1"/>
</dbReference>
<feature type="compositionally biased region" description="Pro residues" evidence="6">
    <location>
        <begin position="222"/>
        <end position="231"/>
    </location>
</feature>
<dbReference type="GO" id="GO:0046982">
    <property type="term" value="F:protein heterodimerization activity"/>
    <property type="evidence" value="ECO:0007669"/>
    <property type="project" value="InterPro"/>
</dbReference>
<dbReference type="PRINTS" id="PR01217">
    <property type="entry name" value="PRICHEXTENSN"/>
</dbReference>
<evidence type="ECO:0000256" key="6">
    <source>
        <dbReference type="SAM" id="MobiDB-lite"/>
    </source>
</evidence>